<dbReference type="PANTHER" id="PTHR46254">
    <property type="entry name" value="PROTEIN GVQW1-RELATED"/>
    <property type="match status" value="1"/>
</dbReference>
<sequence length="95" mass="10990">MVVVLKSQATRTCPVRRSEDQELHGEHRRHFYIRRSFTVVTQTGVQWHDLGSPQPLPSGFRQFSCLSLPSSWDYRRTPPCPANFCIFRRVGVSPC</sequence>
<reference evidence="1 2" key="1">
    <citation type="submission" date="2009-03" db="EMBL/GenBank/DDBJ databases">
        <authorList>
            <person name="Warren W."/>
            <person name="Ye L."/>
            <person name="Minx P."/>
            <person name="Worley K."/>
            <person name="Gibbs R."/>
            <person name="Wilson R.K."/>
        </authorList>
    </citation>
    <scope>NUCLEOTIDE SEQUENCE [LARGE SCALE GENOMIC DNA]</scope>
</reference>
<accession>A0A8I3VWJ6</accession>
<protein>
    <submittedName>
        <fullName evidence="1">Uncharacterized protein</fullName>
    </submittedName>
</protein>
<dbReference type="Proteomes" id="UP000008225">
    <property type="component" value="Chromosome 4"/>
</dbReference>
<reference evidence="1" key="2">
    <citation type="submission" date="2025-08" db="UniProtKB">
        <authorList>
            <consortium name="Ensembl"/>
        </authorList>
    </citation>
    <scope>IDENTIFICATION</scope>
</reference>
<organism evidence="1 2">
    <name type="scientific">Callithrix jacchus</name>
    <name type="common">White-tufted-ear marmoset</name>
    <name type="synonym">Simia Jacchus</name>
    <dbReference type="NCBI Taxonomy" id="9483"/>
    <lineage>
        <taxon>Eukaryota</taxon>
        <taxon>Metazoa</taxon>
        <taxon>Chordata</taxon>
        <taxon>Craniata</taxon>
        <taxon>Vertebrata</taxon>
        <taxon>Euteleostomi</taxon>
        <taxon>Mammalia</taxon>
        <taxon>Eutheria</taxon>
        <taxon>Euarchontoglires</taxon>
        <taxon>Primates</taxon>
        <taxon>Haplorrhini</taxon>
        <taxon>Platyrrhini</taxon>
        <taxon>Cebidae</taxon>
        <taxon>Callitrichinae</taxon>
        <taxon>Callithrix</taxon>
        <taxon>Callithrix</taxon>
    </lineage>
</organism>
<dbReference type="GeneTree" id="ENSGT00940000161627"/>
<evidence type="ECO:0000313" key="1">
    <source>
        <dbReference type="Ensembl" id="ENSCJAP00000079926.1"/>
    </source>
</evidence>
<name>A0A8I3VWJ6_CALJA</name>
<proteinExistence type="predicted"/>
<keyword evidence="2" id="KW-1185">Reference proteome</keyword>
<dbReference type="Ensembl" id="ENSCJAT00000145494.1">
    <property type="protein sequence ID" value="ENSCJAP00000079926.1"/>
    <property type="gene ID" value="ENSCJAG00000085807.1"/>
</dbReference>
<reference evidence="1" key="3">
    <citation type="submission" date="2025-09" db="UniProtKB">
        <authorList>
            <consortium name="Ensembl"/>
        </authorList>
    </citation>
    <scope>IDENTIFICATION</scope>
</reference>
<evidence type="ECO:0000313" key="2">
    <source>
        <dbReference type="Proteomes" id="UP000008225"/>
    </source>
</evidence>
<dbReference type="AlphaFoldDB" id="A0A8I3VWJ6"/>